<feature type="domain" description="DUF4124" evidence="3">
    <location>
        <begin position="32"/>
        <end position="73"/>
    </location>
</feature>
<keyword evidence="2" id="KW-0732">Signal</keyword>
<feature type="region of interest" description="Disordered" evidence="1">
    <location>
        <begin position="46"/>
        <end position="84"/>
    </location>
</feature>
<accession>A0ABV4HSV4</accession>
<evidence type="ECO:0000259" key="3">
    <source>
        <dbReference type="Pfam" id="PF13511"/>
    </source>
</evidence>
<reference evidence="4 5" key="1">
    <citation type="submission" date="2024-07" db="EMBL/GenBank/DDBJ databases">
        <title>Luteimonas salilacus sp. nov., isolated from the shore soil of Salt Lake in Tibet of China.</title>
        <authorList>
            <person name="Zhang X."/>
            <person name="Li A."/>
        </authorList>
    </citation>
    <scope>NUCLEOTIDE SEQUENCE [LARGE SCALE GENOMIC DNA]</scope>
    <source>
        <strain evidence="4 5">B3-2-R+30</strain>
    </source>
</reference>
<proteinExistence type="predicted"/>
<feature type="chain" id="PRO_5045965141" evidence="2">
    <location>
        <begin position="22"/>
        <end position="256"/>
    </location>
</feature>
<evidence type="ECO:0000313" key="5">
    <source>
        <dbReference type="Proteomes" id="UP001566331"/>
    </source>
</evidence>
<dbReference type="EMBL" id="JBFWIC010000022">
    <property type="protein sequence ID" value="MEZ0475846.1"/>
    <property type="molecule type" value="Genomic_DNA"/>
</dbReference>
<feature type="region of interest" description="Disordered" evidence="1">
    <location>
        <begin position="145"/>
        <end position="190"/>
    </location>
</feature>
<feature type="compositionally biased region" description="Pro residues" evidence="1">
    <location>
        <begin position="70"/>
        <end position="82"/>
    </location>
</feature>
<evidence type="ECO:0000256" key="2">
    <source>
        <dbReference type="SAM" id="SignalP"/>
    </source>
</evidence>
<dbReference type="InterPro" id="IPR025392">
    <property type="entry name" value="DUF4124"/>
</dbReference>
<sequence length="256" mass="28141">MRAWMLTLSALLACAAAVAQEAPGENADDVVIYRCTDADGSLTLRDTPCDDAQTQQTRTMLRPQDAPARAPAPGPESAPAPAEPQVVVVSPPQPMYECVTPEGDRYTSDTGDGNPRWVPLWTLGYPVGHGGDHHPARPSAERGVTFVDDRTRMPPPANISIPPAYDRPQPSPGILHGRLDRPRPHPPGYGHGYGGGGTWIRDECTRLPQGDVCDRLRDRRQEIRRRFFNAQESERNTLRQEERALSARLANDCGIR</sequence>
<dbReference type="Proteomes" id="UP001566331">
    <property type="component" value="Unassembled WGS sequence"/>
</dbReference>
<organism evidence="4 5">
    <name type="scientific">Luteimonas salinilitoris</name>
    <dbReference type="NCBI Taxonomy" id="3237697"/>
    <lineage>
        <taxon>Bacteria</taxon>
        <taxon>Pseudomonadati</taxon>
        <taxon>Pseudomonadota</taxon>
        <taxon>Gammaproteobacteria</taxon>
        <taxon>Lysobacterales</taxon>
        <taxon>Lysobacteraceae</taxon>
        <taxon>Luteimonas</taxon>
    </lineage>
</organism>
<dbReference type="RefSeq" id="WP_370565300.1">
    <property type="nucleotide sequence ID" value="NZ_JBFWIB010000015.1"/>
</dbReference>
<gene>
    <name evidence="4" type="ORF">AB6713_14675</name>
</gene>
<evidence type="ECO:0000313" key="4">
    <source>
        <dbReference type="EMBL" id="MEZ0475846.1"/>
    </source>
</evidence>
<evidence type="ECO:0000256" key="1">
    <source>
        <dbReference type="SAM" id="MobiDB-lite"/>
    </source>
</evidence>
<comment type="caution">
    <text evidence="4">The sequence shown here is derived from an EMBL/GenBank/DDBJ whole genome shotgun (WGS) entry which is preliminary data.</text>
</comment>
<keyword evidence="5" id="KW-1185">Reference proteome</keyword>
<protein>
    <submittedName>
        <fullName evidence="4">DUF4124 domain-containing protein</fullName>
    </submittedName>
</protein>
<name>A0ABV4HSV4_9GAMM</name>
<feature type="signal peptide" evidence="2">
    <location>
        <begin position="1"/>
        <end position="21"/>
    </location>
</feature>
<dbReference type="Pfam" id="PF13511">
    <property type="entry name" value="DUF4124"/>
    <property type="match status" value="1"/>
</dbReference>